<organism evidence="1 2">
    <name type="scientific">Methylibium petroleiphilum (strain ATCC BAA-1232 / LMG 22953 / PM1)</name>
    <dbReference type="NCBI Taxonomy" id="420662"/>
    <lineage>
        <taxon>Bacteria</taxon>
        <taxon>Pseudomonadati</taxon>
        <taxon>Pseudomonadota</taxon>
        <taxon>Betaproteobacteria</taxon>
        <taxon>Burkholderiales</taxon>
        <taxon>Sphaerotilaceae</taxon>
        <taxon>Methylibium</taxon>
    </lineage>
</organism>
<dbReference type="KEGG" id="mpt:Mpe_A3814"/>
<gene>
    <name evidence="1" type="ordered locus">Mpe_A3814</name>
</gene>
<proteinExistence type="predicted"/>
<evidence type="ECO:0000313" key="2">
    <source>
        <dbReference type="Proteomes" id="UP000000366"/>
    </source>
</evidence>
<dbReference type="EMBL" id="CP000555">
    <property type="protein sequence ID" value="ABM96767.1"/>
    <property type="molecule type" value="Genomic_DNA"/>
</dbReference>
<name>A2SMH8_METPP</name>
<dbReference type="RefSeq" id="WP_011831387.1">
    <property type="nucleotide sequence ID" value="NC_008825.1"/>
</dbReference>
<dbReference type="HOGENOM" id="CLU_2180781_0_0_4"/>
<protein>
    <submittedName>
        <fullName evidence="1">Uncharacterized protein</fullName>
    </submittedName>
</protein>
<dbReference type="AlphaFoldDB" id="A2SMH8"/>
<reference evidence="1 2" key="1">
    <citation type="journal article" date="2007" name="J. Bacteriol.">
        <title>Whole-genome analysis of the methyl tert-butyl ether-degrading beta-proteobacterium Methylibium petroleiphilum PM1.</title>
        <authorList>
            <person name="Kane S.R."/>
            <person name="Chakicherla A.Y."/>
            <person name="Chain P.S.G."/>
            <person name="Schmidt R."/>
            <person name="Shin M.W."/>
            <person name="Legler T.C."/>
            <person name="Scow K.M."/>
            <person name="Larimer F.W."/>
            <person name="Lucas S.M."/>
            <person name="Richardson P.M."/>
            <person name="Hristova K.R."/>
        </authorList>
    </citation>
    <scope>NUCLEOTIDE SEQUENCE [LARGE SCALE GENOMIC DNA]</scope>
    <source>
        <strain evidence="2">ATCC BAA-1232 / LMG 22953 / PM1</strain>
    </source>
</reference>
<dbReference type="Proteomes" id="UP000000366">
    <property type="component" value="Chromosome"/>
</dbReference>
<sequence>MLRDTSPTAIALNGQAADDKRVAVIYRCRLKPEQLAETDHPDIKFCDQCQQKVFKITDFDGFEKAVASKGCIWGPVNIRSPADKAKEMRFLGGPGLTDYFADSALTWDD</sequence>
<accession>A2SMH8</accession>
<keyword evidence="2" id="KW-1185">Reference proteome</keyword>
<evidence type="ECO:0000313" key="1">
    <source>
        <dbReference type="EMBL" id="ABM96767.1"/>
    </source>
</evidence>